<gene>
    <name evidence="1" type="ORF">N3K66_009070</name>
</gene>
<comment type="caution">
    <text evidence="1">The sequence shown here is derived from an EMBL/GenBank/DDBJ whole genome shotgun (WGS) entry which is preliminary data.</text>
</comment>
<accession>A0ACC0UPL7</accession>
<protein>
    <submittedName>
        <fullName evidence="1">Uncharacterized protein</fullName>
    </submittedName>
</protein>
<evidence type="ECO:0000313" key="2">
    <source>
        <dbReference type="Proteomes" id="UP001163324"/>
    </source>
</evidence>
<keyword evidence="2" id="KW-1185">Reference proteome</keyword>
<evidence type="ECO:0000313" key="1">
    <source>
        <dbReference type="EMBL" id="KAI9896001.1"/>
    </source>
</evidence>
<dbReference type="Proteomes" id="UP001163324">
    <property type="component" value="Chromosome 11"/>
</dbReference>
<sequence length="456" mass="51774">MTRKIDELRSLAAEKLRQASEDKAKQIGALNSQGSDWTCVDPALMATEVDTVKELANLRGNGLEEPEAQQLGWFDFTADSFACQTFHLNPDQLTAMYGTINAAPYLHTSPPSADNMLTASIGVPPSHVYQSSFIPIGLDSWPHIVDYRVFNKWNDESYSDKLRWANLENFPASQVGSVEIFHYATGPKLQVGAKAFESNEAEHTLLWGKSSNGWKYLRTPPCSLTGYKDLDIYIRRCIAYCVEELGNALLLSLYELTQSSNYELLPRALELWTANRLLMKGWQCTNTIFVSDTDNPYYGLRPAPRILQNQMDRHLERFIASRENMLATRIQDHISGASDGADASAAIVVILMVLEKDVWRLMYWTKHTTQQYRWRHPTQPFKLIERNIHSARLLLLHLQRLSHIPATLLDVIASFSVSNLHYCSSNDQSLDTAFTRYVLLPSDIASYLTLERVLSY</sequence>
<dbReference type="EMBL" id="CM047950">
    <property type="protein sequence ID" value="KAI9896001.1"/>
    <property type="molecule type" value="Genomic_DNA"/>
</dbReference>
<organism evidence="1 2">
    <name type="scientific">Trichothecium roseum</name>
    <dbReference type="NCBI Taxonomy" id="47278"/>
    <lineage>
        <taxon>Eukaryota</taxon>
        <taxon>Fungi</taxon>
        <taxon>Dikarya</taxon>
        <taxon>Ascomycota</taxon>
        <taxon>Pezizomycotina</taxon>
        <taxon>Sordariomycetes</taxon>
        <taxon>Hypocreomycetidae</taxon>
        <taxon>Hypocreales</taxon>
        <taxon>Hypocreales incertae sedis</taxon>
        <taxon>Trichothecium</taxon>
    </lineage>
</organism>
<proteinExistence type="predicted"/>
<reference evidence="1" key="1">
    <citation type="submission" date="2022-10" db="EMBL/GenBank/DDBJ databases">
        <title>Complete Genome of Trichothecium roseum strain YXFP-22015, a Plant Pathogen Isolated from Citrus.</title>
        <authorList>
            <person name="Wang Y."/>
            <person name="Zhu L."/>
        </authorList>
    </citation>
    <scope>NUCLEOTIDE SEQUENCE</scope>
    <source>
        <strain evidence="1">YXFP-22015</strain>
    </source>
</reference>
<name>A0ACC0UPL7_9HYPO</name>